<feature type="transmembrane region" description="Helical" evidence="1">
    <location>
        <begin position="38"/>
        <end position="58"/>
    </location>
</feature>
<sequence>MVSTFIGVFGISGAGVAQAKMTHELFLPLVQSMNIDMSIWALVVLVSCQVTFFVTPTVDMVGQMGLARSKDIKAMLKNGWVLTVITFAYVLIRSILYTMS</sequence>
<dbReference type="RefSeq" id="WP_255226976.1">
    <property type="nucleotide sequence ID" value="NZ_JAJEKE010000005.1"/>
</dbReference>
<gene>
    <name evidence="2" type="ORF">LJD61_07805</name>
</gene>
<dbReference type="EMBL" id="JAJEKE010000005">
    <property type="protein sequence ID" value="MCQ1529458.1"/>
    <property type="molecule type" value="Genomic_DNA"/>
</dbReference>
<dbReference type="Proteomes" id="UP001651880">
    <property type="component" value="Unassembled WGS sequence"/>
</dbReference>
<proteinExistence type="predicted"/>
<evidence type="ECO:0000313" key="3">
    <source>
        <dbReference type="Proteomes" id="UP001651880"/>
    </source>
</evidence>
<feature type="transmembrane region" description="Helical" evidence="1">
    <location>
        <begin position="79"/>
        <end position="99"/>
    </location>
</feature>
<accession>A0ABT1NH52</accession>
<protein>
    <submittedName>
        <fullName evidence="2">Uncharacterized protein</fullName>
    </submittedName>
</protein>
<reference evidence="2 3" key="1">
    <citation type="submission" date="2021-10" db="EMBL/GenBank/DDBJ databases">
        <title>Lutispora strain m25 sp. nov., a thermophilic, non-spore-forming bacterium isolated from a lab-scale methanogenic bioreactor digesting anaerobic sludge.</title>
        <authorList>
            <person name="El Houari A."/>
            <person name="Mcdonald J."/>
        </authorList>
    </citation>
    <scope>NUCLEOTIDE SEQUENCE [LARGE SCALE GENOMIC DNA]</scope>
    <source>
        <strain evidence="3">m25</strain>
    </source>
</reference>
<organism evidence="2 3">
    <name type="scientific">Lutispora saccharofermentans</name>
    <dbReference type="NCBI Taxonomy" id="3024236"/>
    <lineage>
        <taxon>Bacteria</taxon>
        <taxon>Bacillati</taxon>
        <taxon>Bacillota</taxon>
        <taxon>Clostridia</taxon>
        <taxon>Lutisporales</taxon>
        <taxon>Lutisporaceae</taxon>
        <taxon>Lutispora</taxon>
    </lineage>
</organism>
<keyword evidence="1" id="KW-0472">Membrane</keyword>
<evidence type="ECO:0000256" key="1">
    <source>
        <dbReference type="SAM" id="Phobius"/>
    </source>
</evidence>
<keyword evidence="1" id="KW-1133">Transmembrane helix</keyword>
<keyword evidence="3" id="KW-1185">Reference proteome</keyword>
<evidence type="ECO:0000313" key="2">
    <source>
        <dbReference type="EMBL" id="MCQ1529458.1"/>
    </source>
</evidence>
<name>A0ABT1NH52_9FIRM</name>
<keyword evidence="1" id="KW-0812">Transmembrane</keyword>
<comment type="caution">
    <text evidence="2">The sequence shown here is derived from an EMBL/GenBank/DDBJ whole genome shotgun (WGS) entry which is preliminary data.</text>
</comment>